<proteinExistence type="predicted"/>
<dbReference type="RefSeq" id="WP_147032456.1">
    <property type="nucleotide sequence ID" value="NZ_CP042436.1"/>
</dbReference>
<keyword evidence="2" id="KW-1185">Reference proteome</keyword>
<sequence>MKKPYLVIIPALFAFYSCHHNEIKLIDGPKFAVNKGKKDNADLNNTGAGTGNDNGTADAGGAAALNGFNLNSNEAMSKKDIPQTIVEELPRSYKQRKFMNDVSSISYDLFMIPGNIVTFNPTDTTYQMRTLRAITKNNKPPVVTSINDGVLYSAKVNSTTSFNGSYLIGGLNVNRDEIMELNIQDVAISTVPDSLIDVDAIKSAIADIPADEKKNLYYIKSATLTLIENRKYTESKFDASINSFFVTSGGKTYSSNEKLKRDRTVSIYIVPLDHIISAH</sequence>
<accession>A0A5B8UZ58</accession>
<evidence type="ECO:0000313" key="2">
    <source>
        <dbReference type="Proteomes" id="UP000321479"/>
    </source>
</evidence>
<evidence type="ECO:0000313" key="1">
    <source>
        <dbReference type="EMBL" id="QEC63883.1"/>
    </source>
</evidence>
<dbReference type="EMBL" id="CP042436">
    <property type="protein sequence ID" value="QEC63883.1"/>
    <property type="molecule type" value="Genomic_DNA"/>
</dbReference>
<name>A0A5B8UZ58_9SPHI</name>
<reference evidence="1 2" key="1">
    <citation type="journal article" date="2017" name="Curr. Microbiol.">
        <title>Mucilaginibacter ginsenosidivorans sp. nov., Isolated from Soil of Ginseng Field.</title>
        <authorList>
            <person name="Kim M.M."/>
            <person name="Siddiqi M.Z."/>
            <person name="Im W.T."/>
        </authorList>
    </citation>
    <scope>NUCLEOTIDE SEQUENCE [LARGE SCALE GENOMIC DNA]</scope>
    <source>
        <strain evidence="1 2">Gsoil 3017</strain>
    </source>
</reference>
<gene>
    <name evidence="1" type="ORF">FRZ54_15305</name>
</gene>
<organism evidence="1 2">
    <name type="scientific">Mucilaginibacter ginsenosidivorans</name>
    <dbReference type="NCBI Taxonomy" id="398053"/>
    <lineage>
        <taxon>Bacteria</taxon>
        <taxon>Pseudomonadati</taxon>
        <taxon>Bacteroidota</taxon>
        <taxon>Sphingobacteriia</taxon>
        <taxon>Sphingobacteriales</taxon>
        <taxon>Sphingobacteriaceae</taxon>
        <taxon>Mucilaginibacter</taxon>
    </lineage>
</organism>
<dbReference type="Proteomes" id="UP000321479">
    <property type="component" value="Chromosome"/>
</dbReference>
<dbReference type="PROSITE" id="PS51257">
    <property type="entry name" value="PROKAR_LIPOPROTEIN"/>
    <property type="match status" value="1"/>
</dbReference>
<protein>
    <submittedName>
        <fullName evidence="1">Uncharacterized protein</fullName>
    </submittedName>
</protein>
<dbReference type="KEGG" id="mgin:FRZ54_15305"/>
<dbReference type="AlphaFoldDB" id="A0A5B8UZ58"/>